<reference evidence="4" key="1">
    <citation type="submission" date="2022-06" db="EMBL/GenBank/DDBJ databases">
        <title>Alkalicoccobacillus porphyridii sp. nov., isolated from a marine red alga, Porphyridium purpureum and reclassification of Shouchella plakortidis and Shouchella gibsonii as Alkalicoccobacillus plakortidis comb. nov. and Alkalicoccobacillus gibsonii comb. nov.</title>
        <authorList>
            <person name="Kim K.H."/>
            <person name="Lee J.K."/>
            <person name="Han D.M."/>
            <person name="Baek J.H."/>
            <person name="Jeon C.O."/>
        </authorList>
    </citation>
    <scope>NUCLEOTIDE SEQUENCE</scope>
    <source>
        <strain evidence="4">DSM 19153</strain>
    </source>
</reference>
<name>A0ABT0XPE2_9BACI</name>
<evidence type="ECO:0000313" key="5">
    <source>
        <dbReference type="Proteomes" id="UP001203665"/>
    </source>
</evidence>
<dbReference type="InterPro" id="IPR037523">
    <property type="entry name" value="VOC_core"/>
</dbReference>
<accession>A0ABT0XPE2</accession>
<evidence type="ECO:0000313" key="4">
    <source>
        <dbReference type="EMBL" id="MCM2677768.1"/>
    </source>
</evidence>
<dbReference type="InterPro" id="IPR051785">
    <property type="entry name" value="MMCE/EMCE_epimerase"/>
</dbReference>
<comment type="similarity">
    <text evidence="1">Belongs to the methylmalonyl-CoA epimerase family.</text>
</comment>
<dbReference type="PANTHER" id="PTHR43048:SF3">
    <property type="entry name" value="METHYLMALONYL-COA EPIMERASE, MITOCHONDRIAL"/>
    <property type="match status" value="1"/>
</dbReference>
<evidence type="ECO:0000256" key="1">
    <source>
        <dbReference type="ARBA" id="ARBA00009308"/>
    </source>
</evidence>
<dbReference type="InterPro" id="IPR029068">
    <property type="entry name" value="Glyas_Bleomycin-R_OHBP_Dase"/>
</dbReference>
<dbReference type="PANTHER" id="PTHR43048">
    <property type="entry name" value="METHYLMALONYL-COA EPIMERASE"/>
    <property type="match status" value="1"/>
</dbReference>
<keyword evidence="5" id="KW-1185">Reference proteome</keyword>
<proteinExistence type="inferred from homology"/>
<organism evidence="4 5">
    <name type="scientific">Alkalicoccobacillus plakortidis</name>
    <dbReference type="NCBI Taxonomy" id="444060"/>
    <lineage>
        <taxon>Bacteria</taxon>
        <taxon>Bacillati</taxon>
        <taxon>Bacillota</taxon>
        <taxon>Bacilli</taxon>
        <taxon>Bacillales</taxon>
        <taxon>Bacillaceae</taxon>
        <taxon>Alkalicoccobacillus</taxon>
    </lineage>
</organism>
<keyword evidence="2" id="KW-0479">Metal-binding</keyword>
<gene>
    <name evidence="4" type="primary">mce</name>
    <name evidence="4" type="ORF">NDM98_21670</name>
</gene>
<dbReference type="RefSeq" id="WP_251611569.1">
    <property type="nucleotide sequence ID" value="NZ_JAMQJY010000006.1"/>
</dbReference>
<comment type="caution">
    <text evidence="4">The sequence shown here is derived from an EMBL/GenBank/DDBJ whole genome shotgun (WGS) entry which is preliminary data.</text>
</comment>
<dbReference type="Gene3D" id="3.10.180.10">
    <property type="entry name" value="2,3-Dihydroxybiphenyl 1,2-Dioxygenase, domain 1"/>
    <property type="match status" value="1"/>
</dbReference>
<dbReference type="PROSITE" id="PS51819">
    <property type="entry name" value="VOC"/>
    <property type="match status" value="1"/>
</dbReference>
<dbReference type="CDD" id="cd07249">
    <property type="entry name" value="MMCE"/>
    <property type="match status" value="1"/>
</dbReference>
<keyword evidence="4" id="KW-0413">Isomerase</keyword>
<dbReference type="InterPro" id="IPR017515">
    <property type="entry name" value="MeMalonyl-CoA_epimerase"/>
</dbReference>
<dbReference type="NCBIfam" id="TIGR03081">
    <property type="entry name" value="metmalonyl_epim"/>
    <property type="match status" value="1"/>
</dbReference>
<evidence type="ECO:0000256" key="2">
    <source>
        <dbReference type="ARBA" id="ARBA00022723"/>
    </source>
</evidence>
<sequence length="148" mass="16389">MSNQWQDTGTHIAIAVHSIQAAKIFYQENLGLTWVKEEIVQEQGVKVAFFKAGGIQVELLEPLNQNTTVAKFLHKHGEGIHHLALGTPDIQKVILNMTDKGVSFVSNVVSNGADDTKIAFIPPTESHGVLLEVCEKQTFKRETEENLL</sequence>
<dbReference type="Proteomes" id="UP001203665">
    <property type="component" value="Unassembled WGS sequence"/>
</dbReference>
<dbReference type="Pfam" id="PF13669">
    <property type="entry name" value="Glyoxalase_4"/>
    <property type="match status" value="1"/>
</dbReference>
<dbReference type="EC" id="5.1.99.1" evidence="4"/>
<dbReference type="EMBL" id="JAMQJY010000006">
    <property type="protein sequence ID" value="MCM2677768.1"/>
    <property type="molecule type" value="Genomic_DNA"/>
</dbReference>
<dbReference type="GO" id="GO:0004493">
    <property type="term" value="F:methylmalonyl-CoA epimerase activity"/>
    <property type="evidence" value="ECO:0007669"/>
    <property type="project" value="UniProtKB-EC"/>
</dbReference>
<protein>
    <submittedName>
        <fullName evidence="4">Methylmalonyl-CoA epimerase</fullName>
        <ecNumber evidence="4">5.1.99.1</ecNumber>
    </submittedName>
</protein>
<feature type="domain" description="VOC" evidence="3">
    <location>
        <begin position="8"/>
        <end position="136"/>
    </location>
</feature>
<evidence type="ECO:0000259" key="3">
    <source>
        <dbReference type="PROSITE" id="PS51819"/>
    </source>
</evidence>
<dbReference type="SUPFAM" id="SSF54593">
    <property type="entry name" value="Glyoxalase/Bleomycin resistance protein/Dihydroxybiphenyl dioxygenase"/>
    <property type="match status" value="1"/>
</dbReference>